<dbReference type="Gene3D" id="1.10.10.10">
    <property type="entry name" value="Winged helix-like DNA-binding domain superfamily/Winged helix DNA-binding domain"/>
    <property type="match status" value="1"/>
</dbReference>
<protein>
    <submittedName>
        <fullName evidence="2">Fic family protein</fullName>
    </submittedName>
</protein>
<dbReference type="SUPFAM" id="SSF140931">
    <property type="entry name" value="Fic-like"/>
    <property type="match status" value="1"/>
</dbReference>
<dbReference type="InterPro" id="IPR025230">
    <property type="entry name" value="DUF4172"/>
</dbReference>
<dbReference type="InterPro" id="IPR036597">
    <property type="entry name" value="Fido-like_dom_sf"/>
</dbReference>
<dbReference type="Pfam" id="PF02661">
    <property type="entry name" value="Fic"/>
    <property type="match status" value="1"/>
</dbReference>
<comment type="caution">
    <text evidence="2">The sequence shown here is derived from an EMBL/GenBank/DDBJ whole genome shotgun (WGS) entry which is preliminary data.</text>
</comment>
<dbReference type="RefSeq" id="WP_330195843.1">
    <property type="nucleotide sequence ID" value="NZ_JAZDRO010000002.1"/>
</dbReference>
<evidence type="ECO:0000259" key="1">
    <source>
        <dbReference type="PROSITE" id="PS51459"/>
    </source>
</evidence>
<reference evidence="2 3" key="1">
    <citation type="submission" date="2024-01" db="EMBL/GenBank/DDBJ databases">
        <title>Hyphobacterium bacterium isolated from marine sediment.</title>
        <authorList>
            <person name="Zhao S."/>
        </authorList>
    </citation>
    <scope>NUCLEOTIDE SEQUENCE [LARGE SCALE GENOMIC DNA]</scope>
    <source>
        <strain evidence="2 3">Y60-23</strain>
    </source>
</reference>
<keyword evidence="3" id="KW-1185">Reference proteome</keyword>
<gene>
    <name evidence="2" type="ORF">V0U35_06380</name>
</gene>
<dbReference type="Gene3D" id="1.10.3290.10">
    <property type="entry name" value="Fido-like domain"/>
    <property type="match status" value="1"/>
</dbReference>
<dbReference type="PANTHER" id="PTHR13504:SF33">
    <property type="entry name" value="FIC FAMILY PROTEIN"/>
    <property type="match status" value="1"/>
</dbReference>
<organism evidence="2 3">
    <name type="scientific">Hyphobacterium marinum</name>
    <dbReference type="NCBI Taxonomy" id="3116574"/>
    <lineage>
        <taxon>Bacteria</taxon>
        <taxon>Pseudomonadati</taxon>
        <taxon>Pseudomonadota</taxon>
        <taxon>Alphaproteobacteria</taxon>
        <taxon>Maricaulales</taxon>
        <taxon>Maricaulaceae</taxon>
        <taxon>Hyphobacterium</taxon>
    </lineage>
</organism>
<feature type="domain" description="Fido" evidence="1">
    <location>
        <begin position="114"/>
        <end position="270"/>
    </location>
</feature>
<evidence type="ECO:0000313" key="2">
    <source>
        <dbReference type="EMBL" id="MEE2566303.1"/>
    </source>
</evidence>
<accession>A0ABU7LXL5</accession>
<proteinExistence type="predicted"/>
<dbReference type="PANTHER" id="PTHR13504">
    <property type="entry name" value="FIDO DOMAIN-CONTAINING PROTEIN DDB_G0283145"/>
    <property type="match status" value="1"/>
</dbReference>
<dbReference type="InterPro" id="IPR040198">
    <property type="entry name" value="Fido_containing"/>
</dbReference>
<evidence type="ECO:0000313" key="3">
    <source>
        <dbReference type="Proteomes" id="UP001310692"/>
    </source>
</evidence>
<dbReference type="Pfam" id="PF13776">
    <property type="entry name" value="DUF4172"/>
    <property type="match status" value="1"/>
</dbReference>
<dbReference type="InterPro" id="IPR003812">
    <property type="entry name" value="Fido"/>
</dbReference>
<name>A0ABU7LXL5_9PROT</name>
<dbReference type="InterPro" id="IPR036388">
    <property type="entry name" value="WH-like_DNA-bd_sf"/>
</dbReference>
<dbReference type="PROSITE" id="PS51459">
    <property type="entry name" value="FIDO"/>
    <property type="match status" value="1"/>
</dbReference>
<dbReference type="Proteomes" id="UP001310692">
    <property type="component" value="Unassembled WGS sequence"/>
</dbReference>
<dbReference type="EMBL" id="JAZDRO010000002">
    <property type="protein sequence ID" value="MEE2566303.1"/>
    <property type="molecule type" value="Genomic_DNA"/>
</dbReference>
<sequence>MTYNWQQHDWPEFKYRTDGIEADLYTFAEKTGRVSGALQGLREEEQTELVVELMVSEAIKTSEIEGEFFSRKDVRSSIRNQLGLNPAIETVRDPRARGVAELMVHVRNTFSEPLREADLFQWHDMLMAGAKRIAVGRWRDHAEPMQIVSGPFGKEKVHYEAPPSNDVPRQMAEYIKWFNDTAPGGTNEIKLAPVRSAIAHIYFESIHPFEDGNGRIGRALSEKALAQGLGRPVLLSLSEVIEQKRHDYYEALKTGQRSNEVTAWVEYFVQTILEAQERAESLVSFVIEKAKFFDQYRDALNERQAKVVRRMLDEGFDGFEGGMSARKYVSITGASKATATRDLQYLSEIGAFLPSGGGRSVRYQLNIPPIG</sequence>